<dbReference type="SUPFAM" id="SSF54211">
    <property type="entry name" value="Ribosomal protein S5 domain 2-like"/>
    <property type="match status" value="1"/>
</dbReference>
<dbReference type="EMBL" id="CAFBLD010000001">
    <property type="protein sequence ID" value="CAB4856457.1"/>
    <property type="molecule type" value="Genomic_DNA"/>
</dbReference>
<dbReference type="GO" id="GO:0004176">
    <property type="term" value="F:ATP-dependent peptidase activity"/>
    <property type="evidence" value="ECO:0007669"/>
    <property type="project" value="InterPro"/>
</dbReference>
<dbReference type="EMBL" id="CAFBNH010000001">
    <property type="protein sequence ID" value="CAB4936179.1"/>
    <property type="molecule type" value="Genomic_DNA"/>
</dbReference>
<dbReference type="InterPro" id="IPR020568">
    <property type="entry name" value="Ribosomal_Su5_D2-typ_SF"/>
</dbReference>
<evidence type="ECO:0000313" key="5">
    <source>
        <dbReference type="EMBL" id="CAB4787935.1"/>
    </source>
</evidence>
<feature type="domain" description="Lon proteolytic" evidence="1">
    <location>
        <begin position="146"/>
        <end position="231"/>
    </location>
</feature>
<accession>A0A6J7IZ74</accession>
<dbReference type="EMBL" id="CAFBQX010000006">
    <property type="protein sequence ID" value="CAB5074073.1"/>
    <property type="molecule type" value="Genomic_DNA"/>
</dbReference>
<evidence type="ECO:0000259" key="1">
    <source>
        <dbReference type="Pfam" id="PF05362"/>
    </source>
</evidence>
<dbReference type="GO" id="GO:0030163">
    <property type="term" value="P:protein catabolic process"/>
    <property type="evidence" value="ECO:0007669"/>
    <property type="project" value="InterPro"/>
</dbReference>
<evidence type="ECO:0000313" key="8">
    <source>
        <dbReference type="EMBL" id="CAB4936179.1"/>
    </source>
</evidence>
<dbReference type="EMBL" id="CAFABH010000009">
    <property type="protein sequence ID" value="CAB4827126.1"/>
    <property type="molecule type" value="Genomic_DNA"/>
</dbReference>
<dbReference type="EMBL" id="CAEZYM010000001">
    <property type="protein sequence ID" value="CAB4714330.1"/>
    <property type="molecule type" value="Genomic_DNA"/>
</dbReference>
<dbReference type="EMBL" id="CAFBOC010000009">
    <property type="protein sequence ID" value="CAB4978005.1"/>
    <property type="molecule type" value="Genomic_DNA"/>
</dbReference>
<dbReference type="Gene3D" id="3.30.230.10">
    <property type="match status" value="1"/>
</dbReference>
<evidence type="ECO:0000313" key="2">
    <source>
        <dbReference type="EMBL" id="CAB4343781.1"/>
    </source>
</evidence>
<dbReference type="InterPro" id="IPR027065">
    <property type="entry name" value="Lon_Prtase"/>
</dbReference>
<sequence>MRFSRLPRISVFFVALFFTASSLAPLPYVVVSPGAGTDVLANVIKISGAPTYATTGKLLVTTVLATSPDSHIFGLELLYAWMRGTSIVLPRDVVFPPEKTAKQIQSEFAGDMKLSQDNASSAALGYLGFAPSQSAVKVTINLKATGGPSGGLIFALGIIEKLSPIDFLHGRVVAGTGTIDLQGAVGPIGGIDEKLIAAKNSGASVFLAPSTNCNDVHHIPGGLKVYSVSSLKEAVSVLKDARNSIPHCTWQ</sequence>
<reference evidence="8" key="1">
    <citation type="submission" date="2020-05" db="EMBL/GenBank/DDBJ databases">
        <authorList>
            <person name="Chiriac C."/>
            <person name="Salcher M."/>
            <person name="Ghai R."/>
            <person name="Kavagutti S V."/>
        </authorList>
    </citation>
    <scope>NUCLEOTIDE SEQUENCE</scope>
</reference>
<evidence type="ECO:0000313" key="10">
    <source>
        <dbReference type="EMBL" id="CAB5074073.1"/>
    </source>
</evidence>
<dbReference type="EMBL" id="CAEZXO010000009">
    <property type="protein sequence ID" value="CAB4701352.1"/>
    <property type="molecule type" value="Genomic_DNA"/>
</dbReference>
<dbReference type="PANTHER" id="PTHR10046">
    <property type="entry name" value="ATP DEPENDENT LON PROTEASE FAMILY MEMBER"/>
    <property type="match status" value="1"/>
</dbReference>
<evidence type="ECO:0000313" key="3">
    <source>
        <dbReference type="EMBL" id="CAB4701352.1"/>
    </source>
</evidence>
<dbReference type="EMBL" id="CAEZZW010000009">
    <property type="protein sequence ID" value="CAB4787935.1"/>
    <property type="molecule type" value="Genomic_DNA"/>
</dbReference>
<dbReference type="GO" id="GO:0005524">
    <property type="term" value="F:ATP binding"/>
    <property type="evidence" value="ECO:0007669"/>
    <property type="project" value="InterPro"/>
</dbReference>
<dbReference type="AlphaFoldDB" id="A0A6J7IZ74"/>
<dbReference type="Pfam" id="PF05362">
    <property type="entry name" value="Lon_C"/>
    <property type="match status" value="1"/>
</dbReference>
<evidence type="ECO:0000313" key="6">
    <source>
        <dbReference type="EMBL" id="CAB4827126.1"/>
    </source>
</evidence>
<evidence type="ECO:0000313" key="4">
    <source>
        <dbReference type="EMBL" id="CAB4714330.1"/>
    </source>
</evidence>
<evidence type="ECO:0000313" key="9">
    <source>
        <dbReference type="EMBL" id="CAB4978005.1"/>
    </source>
</evidence>
<evidence type="ECO:0000313" key="7">
    <source>
        <dbReference type="EMBL" id="CAB4856457.1"/>
    </source>
</evidence>
<dbReference type="InterPro" id="IPR014721">
    <property type="entry name" value="Ribsml_uS5_D2-typ_fold_subgr"/>
</dbReference>
<protein>
    <submittedName>
        <fullName evidence="8">Unannotated protein</fullName>
    </submittedName>
</protein>
<name>A0A6J7IZ74_9ZZZZ</name>
<dbReference type="GO" id="GO:0004252">
    <property type="term" value="F:serine-type endopeptidase activity"/>
    <property type="evidence" value="ECO:0007669"/>
    <property type="project" value="InterPro"/>
</dbReference>
<proteinExistence type="predicted"/>
<dbReference type="GO" id="GO:0006508">
    <property type="term" value="P:proteolysis"/>
    <property type="evidence" value="ECO:0007669"/>
    <property type="project" value="InterPro"/>
</dbReference>
<gene>
    <name evidence="3" type="ORF">UFOPK2510_01335</name>
    <name evidence="4" type="ORF">UFOPK2718_00031</name>
    <name evidence="5" type="ORF">UFOPK2936_01427</name>
    <name evidence="6" type="ORF">UFOPK3174_00667</name>
    <name evidence="7" type="ORF">UFOPK3328_00204</name>
    <name evidence="8" type="ORF">UFOPK3779_00205</name>
    <name evidence="9" type="ORF">UFOPK3913_00937</name>
    <name evidence="2" type="ORF">UFOPK4107_01293</name>
    <name evidence="10" type="ORF">UFOPK4403_01037</name>
</gene>
<dbReference type="EMBL" id="CAESAE010000008">
    <property type="protein sequence ID" value="CAB4343781.1"/>
    <property type="molecule type" value="Genomic_DNA"/>
</dbReference>
<dbReference type="InterPro" id="IPR008269">
    <property type="entry name" value="Lon_proteolytic"/>
</dbReference>
<organism evidence="8">
    <name type="scientific">freshwater metagenome</name>
    <dbReference type="NCBI Taxonomy" id="449393"/>
    <lineage>
        <taxon>unclassified sequences</taxon>
        <taxon>metagenomes</taxon>
        <taxon>ecological metagenomes</taxon>
    </lineage>
</organism>